<dbReference type="Proteomes" id="UP000011746">
    <property type="component" value="Unassembled WGS sequence"/>
</dbReference>
<dbReference type="PATRIC" id="fig|1230341.3.peg.2738"/>
<gene>
    <name evidence="1" type="ORF">AAV35_012715</name>
    <name evidence="2" type="ORF">MJ3_13619</name>
</gene>
<evidence type="ECO:0000313" key="1">
    <source>
        <dbReference type="EMBL" id="AKG05528.1"/>
    </source>
</evidence>
<dbReference type="Gene3D" id="3.30.2400.30">
    <property type="match status" value="1"/>
</dbReference>
<name>K2G5H3_9BACI</name>
<dbReference type="EMBL" id="CP011361">
    <property type="protein sequence ID" value="AKG05528.1"/>
    <property type="molecule type" value="Genomic_DNA"/>
</dbReference>
<evidence type="ECO:0000313" key="3">
    <source>
        <dbReference type="Proteomes" id="UP000011746"/>
    </source>
</evidence>
<keyword evidence="3" id="KW-1185">Reference proteome</keyword>
<sequence>MPDFKIDGLIRPQDLNSIDNTIYEANKEELKARSIFNVKSNVPAGAETYSYDVIKRSGAAKVLAPGSDDIELVDADMERHTENIYSIAAAFRYSVQELRQGQMSGTPIETTKAATARRAISEKENRLVWKGDAKYGILGVANAEGIQVKALDNNKAGNSTKWKDKTGKELVADLRQARSAVNRLPGHQADTLVVTPDAMEELEKEYNENTDKTVMEYLTSQGWFSSIESTSDLEGMGDGQTDSFLVFDSSPTVVEMLVSMDITRHQQEYKFPNFKIPLEERTGGAIIRYPMAIVRGDGI</sequence>
<dbReference type="Proteomes" id="UP000092654">
    <property type="component" value="Chromosome"/>
</dbReference>
<dbReference type="KEGG" id="sje:AAV35_012715"/>
<dbReference type="PIRSF" id="PIRSF029202">
    <property type="entry name" value="UCP029202"/>
    <property type="match status" value="1"/>
</dbReference>
<protein>
    <submittedName>
        <fullName evidence="1">Major capsid protein</fullName>
    </submittedName>
</protein>
<proteinExistence type="predicted"/>
<dbReference type="eggNOG" id="COG4834">
    <property type="taxonomic scope" value="Bacteria"/>
</dbReference>
<dbReference type="AlphaFoldDB" id="K2G5H3"/>
<dbReference type="STRING" id="1230341.AAV35_012715"/>
<dbReference type="EMBL" id="AMPQ01000045">
    <property type="protein sequence ID" value="EKE30483.1"/>
    <property type="molecule type" value="Genomic_DNA"/>
</dbReference>
<dbReference type="Pfam" id="PF09950">
    <property type="entry name" value="Major_capside"/>
    <property type="match status" value="1"/>
</dbReference>
<reference evidence="4" key="2">
    <citation type="submission" date="2015-06" db="EMBL/GenBank/DDBJ databases">
        <title>Salimicrobium jeotgali MJ3, isolated from Myulchi jeot, a traditional Korean fermented seafood.</title>
        <authorList>
            <person name="Kim K.H."/>
            <person name="Jeon C.O."/>
            <person name="Jin H.M."/>
        </authorList>
    </citation>
    <scope>NUCLEOTIDE SEQUENCE [LARGE SCALE GENOMIC DNA]</scope>
    <source>
        <strain evidence="4">MJ3</strain>
    </source>
</reference>
<dbReference type="OrthoDB" id="9811942at2"/>
<evidence type="ECO:0000313" key="4">
    <source>
        <dbReference type="Proteomes" id="UP000092654"/>
    </source>
</evidence>
<evidence type="ECO:0000313" key="2">
    <source>
        <dbReference type="EMBL" id="EKE30483.1"/>
    </source>
</evidence>
<reference evidence="1" key="3">
    <citation type="submission" date="2016-11" db="EMBL/GenBank/DDBJ databases">
        <title>Salimicrobium jeotgali MJ3, isolated from Myulchi jeot, a traditional Korean fermented seafood.</title>
        <authorList>
            <person name="Kim K.H."/>
            <person name="Jeon C.O."/>
            <person name="Jin H.M."/>
        </authorList>
    </citation>
    <scope>NUCLEOTIDE SEQUENCE</scope>
    <source>
        <strain evidence="1">MJ3</strain>
    </source>
</reference>
<dbReference type="SUPFAM" id="SSF56563">
    <property type="entry name" value="Major capsid protein gp5"/>
    <property type="match status" value="1"/>
</dbReference>
<organism evidence="2 3">
    <name type="scientific">Salimicrobium jeotgali</name>
    <dbReference type="NCBI Taxonomy" id="1230341"/>
    <lineage>
        <taxon>Bacteria</taxon>
        <taxon>Bacillati</taxon>
        <taxon>Bacillota</taxon>
        <taxon>Bacilli</taxon>
        <taxon>Bacillales</taxon>
        <taxon>Bacillaceae</taxon>
        <taxon>Salimicrobium</taxon>
    </lineage>
</organism>
<reference evidence="2 3" key="1">
    <citation type="journal article" date="2012" name="J. Bacteriol.">
        <title>Draft Genome Sequence of Salimicrobium sp. Strain MJ3, Isolated from Myulchi-Jeot, Korean Fermented Seafood.</title>
        <authorList>
            <person name="Lee S.H."/>
            <person name="Jung J.Y."/>
            <person name="Jeon C.O."/>
        </authorList>
    </citation>
    <scope>NUCLEOTIDE SEQUENCE [LARGE SCALE GENOMIC DNA]</scope>
    <source>
        <strain evidence="2 3">MJ3</strain>
    </source>
</reference>
<accession>K2G5H3</accession>
<dbReference type="RefSeq" id="WP_008592666.1">
    <property type="nucleotide sequence ID" value="NZ_AMPQ01000045.1"/>
</dbReference>
<dbReference type="InterPro" id="IPR020049">
    <property type="entry name" value="Major_capsid-like"/>
</dbReference>